<dbReference type="CDD" id="cd09123">
    <property type="entry name" value="PLDc_Tdp1_2"/>
    <property type="match status" value="1"/>
</dbReference>
<evidence type="ECO:0000256" key="10">
    <source>
        <dbReference type="PIRSR" id="PIRSR610347-2"/>
    </source>
</evidence>
<accession>A0A8K0QWM4</accession>
<feature type="binding site" evidence="10">
    <location>
        <position position="199"/>
    </location>
    <ligand>
        <name>substrate</name>
    </ligand>
</feature>
<sequence length="602" mass="67126">MATNDENPPAKRRKLDTSHAEETVNSTQQISPQGLERPISPPLSRRNKPAVAVLAPTWGFDNVPEQEAPSASLFPEKKQKTSKDVQSNKSRPYMPSPIQLTQIDDMGVHQNINTVSLKDILGDPMIKQCWNFNYLFDVDFVMKHFDEDVRDLVEVKIVHGFWKSEDPNRSKLFETAEQYPNIQLLPAYLPDAFGTHHSKMLVLFRHDDYAQVIIHTANMIQRDWSNMTQAVWSSPLLPLLSSTTLEPGVAVGQLEAPVHPVGSGERFKIDMIQYLRAYGNRLVNLTTQLADYDFSAIKAAFIGSAPSRRKPANALSSKQTSFGWLGLQEILSSIPVNATLGDTTSPPHIIIQISSIATLGAAPTWLTNFQSVLRRAACPPTAITNKSSAFFTNVTAEKTSRPKFNIIFPTPEEIRTSLDGWASGASIHMKLQSIQQQKQLEYLLPLFCHWKSPSPPAASKPQTRHGEALRGPAAPHIKTYIRFSDETHRNIDWAMVTSANLSKQAWGDVVNKKDEIWIQSYEAGVVVWPALFGGEDTVMVPVFGKDMPDAGDAVGDDGEKPMVGFRMPYDLPLSPYSSGDKPWCATMQYKEPDWKNLAWGGY</sequence>
<evidence type="ECO:0000256" key="12">
    <source>
        <dbReference type="SAM" id="MobiDB-lite"/>
    </source>
</evidence>
<evidence type="ECO:0000256" key="9">
    <source>
        <dbReference type="PIRSR" id="PIRSR610347-1"/>
    </source>
</evidence>
<dbReference type="GO" id="GO:0006281">
    <property type="term" value="P:DNA repair"/>
    <property type="evidence" value="ECO:0007669"/>
    <property type="project" value="UniProtKB-KW"/>
</dbReference>
<evidence type="ECO:0000256" key="11">
    <source>
        <dbReference type="PIRSR" id="PIRSR610347-3"/>
    </source>
</evidence>
<keyword evidence="7" id="KW-0234">DNA repair</keyword>
<evidence type="ECO:0000313" key="13">
    <source>
        <dbReference type="EMBL" id="KAH7072368.1"/>
    </source>
</evidence>
<comment type="caution">
    <text evidence="13">The sequence shown here is derived from an EMBL/GenBank/DDBJ whole genome shotgun (WGS) entry which is preliminary data.</text>
</comment>
<evidence type="ECO:0000256" key="1">
    <source>
        <dbReference type="ARBA" id="ARBA00004123"/>
    </source>
</evidence>
<evidence type="ECO:0000256" key="6">
    <source>
        <dbReference type="ARBA" id="ARBA00022839"/>
    </source>
</evidence>
<evidence type="ECO:0000256" key="8">
    <source>
        <dbReference type="ARBA" id="ARBA00023242"/>
    </source>
</evidence>
<evidence type="ECO:0000256" key="4">
    <source>
        <dbReference type="ARBA" id="ARBA00022763"/>
    </source>
</evidence>
<feature type="region of interest" description="Disordered" evidence="12">
    <location>
        <begin position="66"/>
        <end position="93"/>
    </location>
</feature>
<organism evidence="13 14">
    <name type="scientific">Paraphoma chrysanthemicola</name>
    <dbReference type="NCBI Taxonomy" id="798071"/>
    <lineage>
        <taxon>Eukaryota</taxon>
        <taxon>Fungi</taxon>
        <taxon>Dikarya</taxon>
        <taxon>Ascomycota</taxon>
        <taxon>Pezizomycotina</taxon>
        <taxon>Dothideomycetes</taxon>
        <taxon>Pleosporomycetidae</taxon>
        <taxon>Pleosporales</taxon>
        <taxon>Pleosporineae</taxon>
        <taxon>Phaeosphaeriaceae</taxon>
        <taxon>Paraphoma</taxon>
    </lineage>
</organism>
<dbReference type="Proteomes" id="UP000813461">
    <property type="component" value="Unassembled WGS sequence"/>
</dbReference>
<dbReference type="GO" id="GO:0003690">
    <property type="term" value="F:double-stranded DNA binding"/>
    <property type="evidence" value="ECO:0007669"/>
    <property type="project" value="TreeGrafter"/>
</dbReference>
<dbReference type="InterPro" id="IPR010347">
    <property type="entry name" value="Tdp1"/>
</dbReference>
<comment type="subcellular location">
    <subcellularLocation>
        <location evidence="1">Nucleus</location>
    </subcellularLocation>
</comment>
<dbReference type="GO" id="GO:0017005">
    <property type="term" value="F:3'-tyrosyl-DNA phosphodiesterase activity"/>
    <property type="evidence" value="ECO:0007669"/>
    <property type="project" value="TreeGrafter"/>
</dbReference>
<dbReference type="GO" id="GO:0005634">
    <property type="term" value="C:nucleus"/>
    <property type="evidence" value="ECO:0007669"/>
    <property type="project" value="UniProtKB-SubCell"/>
</dbReference>
<evidence type="ECO:0000256" key="2">
    <source>
        <dbReference type="ARBA" id="ARBA00010205"/>
    </source>
</evidence>
<reference evidence="13" key="1">
    <citation type="journal article" date="2021" name="Nat. Commun.">
        <title>Genetic determinants of endophytism in the Arabidopsis root mycobiome.</title>
        <authorList>
            <person name="Mesny F."/>
            <person name="Miyauchi S."/>
            <person name="Thiergart T."/>
            <person name="Pickel B."/>
            <person name="Atanasova L."/>
            <person name="Karlsson M."/>
            <person name="Huettel B."/>
            <person name="Barry K.W."/>
            <person name="Haridas S."/>
            <person name="Chen C."/>
            <person name="Bauer D."/>
            <person name="Andreopoulos W."/>
            <person name="Pangilinan J."/>
            <person name="LaButti K."/>
            <person name="Riley R."/>
            <person name="Lipzen A."/>
            <person name="Clum A."/>
            <person name="Drula E."/>
            <person name="Henrissat B."/>
            <person name="Kohler A."/>
            <person name="Grigoriev I.V."/>
            <person name="Martin F.M."/>
            <person name="Hacquard S."/>
        </authorList>
    </citation>
    <scope>NUCLEOTIDE SEQUENCE</scope>
    <source>
        <strain evidence="13">MPI-SDFR-AT-0120</strain>
    </source>
</reference>
<feature type="active site" description="Nucleophile" evidence="9">
    <location>
        <position position="197"/>
    </location>
</feature>
<protein>
    <submittedName>
        <fullName evidence="13">Tyrosyl-DNA phosphodiesterase 1</fullName>
    </submittedName>
</protein>
<keyword evidence="6" id="KW-0269">Exonuclease</keyword>
<dbReference type="GO" id="GO:0003697">
    <property type="term" value="F:single-stranded DNA binding"/>
    <property type="evidence" value="ECO:0007669"/>
    <property type="project" value="TreeGrafter"/>
</dbReference>
<dbReference type="AlphaFoldDB" id="A0A8K0QWM4"/>
<evidence type="ECO:0000313" key="14">
    <source>
        <dbReference type="Proteomes" id="UP000813461"/>
    </source>
</evidence>
<evidence type="ECO:0000256" key="7">
    <source>
        <dbReference type="ARBA" id="ARBA00023204"/>
    </source>
</evidence>
<feature type="binding site" evidence="10">
    <location>
        <position position="478"/>
    </location>
    <ligand>
        <name>substrate</name>
    </ligand>
</feature>
<dbReference type="SUPFAM" id="SSF56024">
    <property type="entry name" value="Phospholipase D/nuclease"/>
    <property type="match status" value="2"/>
</dbReference>
<keyword evidence="5" id="KW-0378">Hydrolase</keyword>
<gene>
    <name evidence="13" type="ORF">FB567DRAFT_584068</name>
</gene>
<keyword evidence="3" id="KW-0540">Nuclease</keyword>
<feature type="region of interest" description="Disordered" evidence="12">
    <location>
        <begin position="1"/>
        <end position="48"/>
    </location>
</feature>
<evidence type="ECO:0000256" key="5">
    <source>
        <dbReference type="ARBA" id="ARBA00022801"/>
    </source>
</evidence>
<keyword evidence="8" id="KW-0539">Nucleus</keyword>
<proteinExistence type="inferred from homology"/>
<dbReference type="Pfam" id="PF06087">
    <property type="entry name" value="Tyr-DNA_phospho"/>
    <property type="match status" value="1"/>
</dbReference>
<name>A0A8K0QWM4_9PLEO</name>
<evidence type="ECO:0000256" key="3">
    <source>
        <dbReference type="ARBA" id="ARBA00022722"/>
    </source>
</evidence>
<keyword evidence="14" id="KW-1185">Reference proteome</keyword>
<dbReference type="Gene3D" id="3.30.870.10">
    <property type="entry name" value="Endonuclease Chain A"/>
    <property type="match status" value="2"/>
</dbReference>
<feature type="site" description="Interaction with DNA" evidence="11">
    <location>
        <position position="502"/>
    </location>
</feature>
<keyword evidence="4" id="KW-0227">DNA damage</keyword>
<dbReference type="PANTHER" id="PTHR12415">
    <property type="entry name" value="TYROSYL-DNA PHOSPHODIESTERASE 1"/>
    <property type="match status" value="1"/>
</dbReference>
<comment type="similarity">
    <text evidence="2">Belongs to the tyrosyl-DNA phosphodiesterase family.</text>
</comment>
<dbReference type="OrthoDB" id="47785at2759"/>
<dbReference type="PANTHER" id="PTHR12415:SF0">
    <property type="entry name" value="TYROSYL-DNA PHOSPHODIESTERASE 1"/>
    <property type="match status" value="1"/>
</dbReference>
<dbReference type="FunFam" id="3.30.870.10:FF:000038">
    <property type="entry name" value="Probable tyrosyl-DNA phosphodiesterase"/>
    <property type="match status" value="1"/>
</dbReference>
<dbReference type="EMBL" id="JAGMVJ010000023">
    <property type="protein sequence ID" value="KAH7072368.1"/>
    <property type="molecule type" value="Genomic_DNA"/>
</dbReference>
<dbReference type="GO" id="GO:0004527">
    <property type="term" value="F:exonuclease activity"/>
    <property type="evidence" value="ECO:0007669"/>
    <property type="project" value="UniProtKB-KW"/>
</dbReference>
<feature type="active site" description="Proton donor/acceptor" evidence="9">
    <location>
        <position position="476"/>
    </location>
</feature>
<feature type="compositionally biased region" description="Polar residues" evidence="12">
    <location>
        <begin position="23"/>
        <end position="32"/>
    </location>
</feature>